<gene>
    <name evidence="1" type="ORF">FGO68_gene4417</name>
</gene>
<protein>
    <submittedName>
        <fullName evidence="1">Uncharacterized protein</fullName>
    </submittedName>
</protein>
<dbReference type="Proteomes" id="UP000785679">
    <property type="component" value="Unassembled WGS sequence"/>
</dbReference>
<evidence type="ECO:0000313" key="1">
    <source>
        <dbReference type="EMBL" id="TNV78904.1"/>
    </source>
</evidence>
<keyword evidence="2" id="KW-1185">Reference proteome</keyword>
<dbReference type="AlphaFoldDB" id="A0A8J8T1P6"/>
<accession>A0A8J8T1P6</accession>
<name>A0A8J8T1P6_HALGN</name>
<organism evidence="1 2">
    <name type="scientific">Halteria grandinella</name>
    <dbReference type="NCBI Taxonomy" id="5974"/>
    <lineage>
        <taxon>Eukaryota</taxon>
        <taxon>Sar</taxon>
        <taxon>Alveolata</taxon>
        <taxon>Ciliophora</taxon>
        <taxon>Intramacronucleata</taxon>
        <taxon>Spirotrichea</taxon>
        <taxon>Stichotrichia</taxon>
        <taxon>Sporadotrichida</taxon>
        <taxon>Halteriidae</taxon>
        <taxon>Halteria</taxon>
    </lineage>
</organism>
<reference evidence="1" key="1">
    <citation type="submission" date="2019-06" db="EMBL/GenBank/DDBJ databases">
        <authorList>
            <person name="Zheng W."/>
        </authorList>
    </citation>
    <scope>NUCLEOTIDE SEQUENCE</scope>
    <source>
        <strain evidence="1">QDHG01</strain>
    </source>
</reference>
<evidence type="ECO:0000313" key="2">
    <source>
        <dbReference type="Proteomes" id="UP000785679"/>
    </source>
</evidence>
<proteinExistence type="predicted"/>
<sequence>MWRPHDMTQMEQLRCMECYQVGHIKCTTEKTSMKEFLLGKRQFYKFEKSVWEEIDREAPKFRLCKYSWLKSKFYERIDKKWDFYLIQDHHNSKEYCPMCGRDHSEEDCSMKPMQNT</sequence>
<dbReference type="EMBL" id="RRYP01009669">
    <property type="protein sequence ID" value="TNV78904.1"/>
    <property type="molecule type" value="Genomic_DNA"/>
</dbReference>
<comment type="caution">
    <text evidence="1">The sequence shown here is derived from an EMBL/GenBank/DDBJ whole genome shotgun (WGS) entry which is preliminary data.</text>
</comment>